<protein>
    <submittedName>
        <fullName evidence="1">Uncharacterized protein</fullName>
    </submittedName>
</protein>
<gene>
    <name evidence="1" type="ORF">COCHEDRAFT_1213294</name>
</gene>
<proteinExistence type="predicted"/>
<dbReference type="HOGENOM" id="CLU_1643524_0_0_1"/>
<organism evidence="1 2">
    <name type="scientific">Cochliobolus heterostrophus (strain C5 / ATCC 48332 / race O)</name>
    <name type="common">Southern corn leaf blight fungus</name>
    <name type="synonym">Bipolaris maydis</name>
    <dbReference type="NCBI Taxonomy" id="701091"/>
    <lineage>
        <taxon>Eukaryota</taxon>
        <taxon>Fungi</taxon>
        <taxon>Dikarya</taxon>
        <taxon>Ascomycota</taxon>
        <taxon>Pezizomycotina</taxon>
        <taxon>Dothideomycetes</taxon>
        <taxon>Pleosporomycetidae</taxon>
        <taxon>Pleosporales</taxon>
        <taxon>Pleosporineae</taxon>
        <taxon>Pleosporaceae</taxon>
        <taxon>Bipolaris</taxon>
    </lineage>
</organism>
<dbReference type="EMBL" id="KB445575">
    <property type="protein sequence ID" value="EMD92217.1"/>
    <property type="molecule type" value="Genomic_DNA"/>
</dbReference>
<evidence type="ECO:0000313" key="1">
    <source>
        <dbReference type="EMBL" id="EMD92217.1"/>
    </source>
</evidence>
<accession>M2UWN3</accession>
<dbReference type="Proteomes" id="UP000016936">
    <property type="component" value="Unassembled WGS sequence"/>
</dbReference>
<dbReference type="AlphaFoldDB" id="M2UWN3"/>
<evidence type="ECO:0000313" key="2">
    <source>
        <dbReference type="Proteomes" id="UP000016936"/>
    </source>
</evidence>
<reference evidence="2" key="2">
    <citation type="journal article" date="2013" name="PLoS Genet.">
        <title>Comparative genome structure, secondary metabolite, and effector coding capacity across Cochliobolus pathogens.</title>
        <authorList>
            <person name="Condon B.J."/>
            <person name="Leng Y."/>
            <person name="Wu D."/>
            <person name="Bushley K.E."/>
            <person name="Ohm R.A."/>
            <person name="Otillar R."/>
            <person name="Martin J."/>
            <person name="Schackwitz W."/>
            <person name="Grimwood J."/>
            <person name="MohdZainudin N."/>
            <person name="Xue C."/>
            <person name="Wang R."/>
            <person name="Manning V.A."/>
            <person name="Dhillon B."/>
            <person name="Tu Z.J."/>
            <person name="Steffenson B.J."/>
            <person name="Salamov A."/>
            <person name="Sun H."/>
            <person name="Lowry S."/>
            <person name="LaButti K."/>
            <person name="Han J."/>
            <person name="Copeland A."/>
            <person name="Lindquist E."/>
            <person name="Barry K."/>
            <person name="Schmutz J."/>
            <person name="Baker S.E."/>
            <person name="Ciuffetti L.M."/>
            <person name="Grigoriev I.V."/>
            <person name="Zhong S."/>
            <person name="Turgeon B.G."/>
        </authorList>
    </citation>
    <scope>NUCLEOTIDE SEQUENCE [LARGE SCALE GENOMIC DNA]</scope>
    <source>
        <strain evidence="2">C5 / ATCC 48332 / race O</strain>
    </source>
</reference>
<keyword evidence="2" id="KW-1185">Reference proteome</keyword>
<name>M2UWN3_COCH5</name>
<sequence>MPATLEVGGHNCHQRPYPVFCISVLLRQINLTVASTLAQSTVQKHCSLTVASAHPYAGPMSLKNFKQVTPIKKAFLASSLVTPQSKVASPRTKAAMTTSEQVAVISVQTTIQHNSNTELAIAHGKALKQEMDKYAAKFSAVTCGCHESININLRHHASLAL</sequence>
<reference evidence="1 2" key="1">
    <citation type="journal article" date="2012" name="PLoS Pathog.">
        <title>Diverse lifestyles and strategies of plant pathogenesis encoded in the genomes of eighteen Dothideomycetes fungi.</title>
        <authorList>
            <person name="Ohm R.A."/>
            <person name="Feau N."/>
            <person name="Henrissat B."/>
            <person name="Schoch C.L."/>
            <person name="Horwitz B.A."/>
            <person name="Barry K.W."/>
            <person name="Condon B.J."/>
            <person name="Copeland A.C."/>
            <person name="Dhillon B."/>
            <person name="Glaser F."/>
            <person name="Hesse C.N."/>
            <person name="Kosti I."/>
            <person name="LaButti K."/>
            <person name="Lindquist E.A."/>
            <person name="Lucas S."/>
            <person name="Salamov A.A."/>
            <person name="Bradshaw R.E."/>
            <person name="Ciuffetti L."/>
            <person name="Hamelin R.C."/>
            <person name="Kema G.H.J."/>
            <person name="Lawrence C."/>
            <person name="Scott J.A."/>
            <person name="Spatafora J.W."/>
            <person name="Turgeon B.G."/>
            <person name="de Wit P.J.G.M."/>
            <person name="Zhong S."/>
            <person name="Goodwin S.B."/>
            <person name="Grigoriev I.V."/>
        </authorList>
    </citation>
    <scope>NUCLEOTIDE SEQUENCE [LARGE SCALE GENOMIC DNA]</scope>
    <source>
        <strain evidence="2">C5 / ATCC 48332 / race O</strain>
    </source>
</reference>